<sequence length="245" mass="26261">MEGWLSALDASSLPTLALATIVLVLALYVSTRTQPKLPGNLSPRGSVSLDASAFAPFDEARRDLGRLFAARGVYVSRADGTPPQRLEPPASLPSGIEKHALDAQYEAFALALRPFREQPLSSSELERLTSHLTVSPTITVLTSLNVPPMLLQSRFVLRLPRQGSIHSFSIGYLGTPISAAAAAKYAPFVLTVATPDLCDAASAQSDSRACTVTYSVRKTKYSRIEEELDKVAVESGHPLVSLVNS</sequence>
<protein>
    <submittedName>
        <fullName evidence="2">Uncharacterized protein</fullName>
    </submittedName>
</protein>
<keyword evidence="1" id="KW-1133">Transmembrane helix</keyword>
<evidence type="ECO:0000313" key="3">
    <source>
        <dbReference type="Proteomes" id="UP001515480"/>
    </source>
</evidence>
<comment type="caution">
    <text evidence="2">The sequence shown here is derived from an EMBL/GenBank/DDBJ whole genome shotgun (WGS) entry which is preliminary data.</text>
</comment>
<dbReference type="AlphaFoldDB" id="A0AB34ID52"/>
<evidence type="ECO:0000313" key="2">
    <source>
        <dbReference type="EMBL" id="KAL1495440.1"/>
    </source>
</evidence>
<dbReference type="EMBL" id="JBGBPQ010000032">
    <property type="protein sequence ID" value="KAL1495440.1"/>
    <property type="molecule type" value="Genomic_DNA"/>
</dbReference>
<organism evidence="2 3">
    <name type="scientific">Prymnesium parvum</name>
    <name type="common">Toxic golden alga</name>
    <dbReference type="NCBI Taxonomy" id="97485"/>
    <lineage>
        <taxon>Eukaryota</taxon>
        <taxon>Haptista</taxon>
        <taxon>Haptophyta</taxon>
        <taxon>Prymnesiophyceae</taxon>
        <taxon>Prymnesiales</taxon>
        <taxon>Prymnesiaceae</taxon>
        <taxon>Prymnesium</taxon>
    </lineage>
</organism>
<reference evidence="2 3" key="1">
    <citation type="journal article" date="2024" name="Science">
        <title>Giant polyketide synthase enzymes in the biosynthesis of giant marine polyether toxins.</title>
        <authorList>
            <person name="Fallon T.R."/>
            <person name="Shende V.V."/>
            <person name="Wierzbicki I.H."/>
            <person name="Pendleton A.L."/>
            <person name="Watervoot N.F."/>
            <person name="Auber R.P."/>
            <person name="Gonzalez D.J."/>
            <person name="Wisecaver J.H."/>
            <person name="Moore B.S."/>
        </authorList>
    </citation>
    <scope>NUCLEOTIDE SEQUENCE [LARGE SCALE GENOMIC DNA]</scope>
    <source>
        <strain evidence="2 3">12B1</strain>
    </source>
</reference>
<keyword evidence="1" id="KW-0472">Membrane</keyword>
<dbReference type="Proteomes" id="UP001515480">
    <property type="component" value="Unassembled WGS sequence"/>
</dbReference>
<gene>
    <name evidence="2" type="ORF">AB1Y20_016808</name>
</gene>
<accession>A0AB34ID52</accession>
<feature type="transmembrane region" description="Helical" evidence="1">
    <location>
        <begin position="12"/>
        <end position="29"/>
    </location>
</feature>
<keyword evidence="3" id="KW-1185">Reference proteome</keyword>
<evidence type="ECO:0000256" key="1">
    <source>
        <dbReference type="SAM" id="Phobius"/>
    </source>
</evidence>
<proteinExistence type="predicted"/>
<keyword evidence="1" id="KW-0812">Transmembrane</keyword>
<name>A0AB34ID52_PRYPA</name>